<keyword evidence="3" id="KW-0540">Nuclease</keyword>
<name>A0A9D1HQF2_9FIRM</name>
<dbReference type="Gene3D" id="3.40.1350.10">
    <property type="match status" value="1"/>
</dbReference>
<evidence type="ECO:0000259" key="2">
    <source>
        <dbReference type="Pfam" id="PF04471"/>
    </source>
</evidence>
<dbReference type="GO" id="GO:0009307">
    <property type="term" value="P:DNA restriction-modification system"/>
    <property type="evidence" value="ECO:0007669"/>
    <property type="project" value="InterPro"/>
</dbReference>
<evidence type="ECO:0000256" key="1">
    <source>
        <dbReference type="SAM" id="MobiDB-lite"/>
    </source>
</evidence>
<dbReference type="InterPro" id="IPR011335">
    <property type="entry name" value="Restrct_endonuc-II-like"/>
</dbReference>
<dbReference type="PANTHER" id="PTHR30015">
    <property type="entry name" value="MRR RESTRICTION SYSTEM PROTEIN"/>
    <property type="match status" value="1"/>
</dbReference>
<reference evidence="3" key="1">
    <citation type="submission" date="2020-10" db="EMBL/GenBank/DDBJ databases">
        <authorList>
            <person name="Gilroy R."/>
        </authorList>
    </citation>
    <scope>NUCLEOTIDE SEQUENCE</scope>
    <source>
        <strain evidence="3">1063</strain>
    </source>
</reference>
<feature type="domain" description="Restriction endonuclease type IV Mrr" evidence="2">
    <location>
        <begin position="162"/>
        <end position="280"/>
    </location>
</feature>
<evidence type="ECO:0000313" key="3">
    <source>
        <dbReference type="EMBL" id="HIU20716.1"/>
    </source>
</evidence>
<keyword evidence="3" id="KW-0378">Hydrolase</keyword>
<feature type="region of interest" description="Disordered" evidence="1">
    <location>
        <begin position="76"/>
        <end position="122"/>
    </location>
</feature>
<accession>A0A9D1HQF2</accession>
<dbReference type="PANTHER" id="PTHR30015:SF7">
    <property type="entry name" value="TYPE IV METHYL-DIRECTED RESTRICTION ENZYME ECOKMRR"/>
    <property type="match status" value="1"/>
</dbReference>
<evidence type="ECO:0000313" key="4">
    <source>
        <dbReference type="Proteomes" id="UP000824088"/>
    </source>
</evidence>
<dbReference type="Proteomes" id="UP000824088">
    <property type="component" value="Unassembled WGS sequence"/>
</dbReference>
<keyword evidence="3" id="KW-0255">Endonuclease</keyword>
<dbReference type="GO" id="GO:0003677">
    <property type="term" value="F:DNA binding"/>
    <property type="evidence" value="ECO:0007669"/>
    <property type="project" value="InterPro"/>
</dbReference>
<dbReference type="InterPro" id="IPR011856">
    <property type="entry name" value="tRNA_endonuc-like_dom_sf"/>
</dbReference>
<proteinExistence type="predicted"/>
<comment type="caution">
    <text evidence="3">The sequence shown here is derived from an EMBL/GenBank/DDBJ whole genome shotgun (WGS) entry which is preliminary data.</text>
</comment>
<sequence>MTKRDFPTKQEIESAVNGVIDRDGTERKLLIERSLTRYGYTAEELKDRSCESLNTRLKSLTGVVLNEMLAAGTLRTTEDGRLAPPVPEEEEKKTLTRTQRRRAQRKRAAERASRAPKYPDTPLGHILEGADKKFQAYKAGRLTKDKYLAALRRALTQAISEAGGEFFEEFSMKLLLAVYGGLVKRNELTAGPDDNGIDGKLYIEDPAGFKELVFFQSKTKLNERAYVSVKVVREFLGVMTAWGATKGILITNSHFHRDTRSFAAKRGNLMLIDCAALLELAFAHGIGVKSTDGTWHIDDDFFLKCK</sequence>
<dbReference type="AlphaFoldDB" id="A0A9D1HQF2"/>
<dbReference type="InterPro" id="IPR007560">
    <property type="entry name" value="Restrct_endonuc_IV_Mrr"/>
</dbReference>
<dbReference type="InterPro" id="IPR052906">
    <property type="entry name" value="Type_IV_Methyl-Rstrct_Enzyme"/>
</dbReference>
<protein>
    <submittedName>
        <fullName evidence="3">Restriction endonuclease</fullName>
    </submittedName>
</protein>
<reference evidence="3" key="2">
    <citation type="journal article" date="2021" name="PeerJ">
        <title>Extensive microbial diversity within the chicken gut microbiome revealed by metagenomics and culture.</title>
        <authorList>
            <person name="Gilroy R."/>
            <person name="Ravi A."/>
            <person name="Getino M."/>
            <person name="Pursley I."/>
            <person name="Horton D.L."/>
            <person name="Alikhan N.F."/>
            <person name="Baker D."/>
            <person name="Gharbi K."/>
            <person name="Hall N."/>
            <person name="Watson M."/>
            <person name="Adriaenssens E.M."/>
            <person name="Foster-Nyarko E."/>
            <person name="Jarju S."/>
            <person name="Secka A."/>
            <person name="Antonio M."/>
            <person name="Oren A."/>
            <person name="Chaudhuri R.R."/>
            <person name="La Ragione R."/>
            <person name="Hildebrand F."/>
            <person name="Pallen M.J."/>
        </authorList>
    </citation>
    <scope>NUCLEOTIDE SEQUENCE</scope>
    <source>
        <strain evidence="3">1063</strain>
    </source>
</reference>
<dbReference type="Pfam" id="PF04471">
    <property type="entry name" value="Mrr_cat"/>
    <property type="match status" value="1"/>
</dbReference>
<dbReference type="EMBL" id="DVMN01000007">
    <property type="protein sequence ID" value="HIU20716.1"/>
    <property type="molecule type" value="Genomic_DNA"/>
</dbReference>
<dbReference type="GO" id="GO:0015666">
    <property type="term" value="F:restriction endodeoxyribonuclease activity"/>
    <property type="evidence" value="ECO:0007669"/>
    <property type="project" value="TreeGrafter"/>
</dbReference>
<gene>
    <name evidence="3" type="ORF">IAD51_00525</name>
</gene>
<dbReference type="SUPFAM" id="SSF52980">
    <property type="entry name" value="Restriction endonuclease-like"/>
    <property type="match status" value="1"/>
</dbReference>
<organism evidence="3 4">
    <name type="scientific">Candidatus Limadaptatus stercorigallinarum</name>
    <dbReference type="NCBI Taxonomy" id="2840845"/>
    <lineage>
        <taxon>Bacteria</taxon>
        <taxon>Bacillati</taxon>
        <taxon>Bacillota</taxon>
        <taxon>Clostridia</taxon>
        <taxon>Eubacteriales</taxon>
        <taxon>Candidatus Limadaptatus</taxon>
    </lineage>
</organism>